<evidence type="ECO:0000256" key="7">
    <source>
        <dbReference type="ARBA" id="ARBA00023136"/>
    </source>
</evidence>
<comment type="subcellular location">
    <subcellularLocation>
        <location evidence="1">Cell membrane</location>
        <topology evidence="1">Lipid-anchor</topology>
        <topology evidence="1">GPI-anchor</topology>
    </subcellularLocation>
</comment>
<dbReference type="GO" id="GO:0009834">
    <property type="term" value="P:plant-type secondary cell wall biogenesis"/>
    <property type="evidence" value="ECO:0007669"/>
    <property type="project" value="TreeGrafter"/>
</dbReference>
<dbReference type="SMART" id="SM00554">
    <property type="entry name" value="FAS1"/>
    <property type="match status" value="1"/>
</dbReference>
<feature type="region of interest" description="Disordered" evidence="10">
    <location>
        <begin position="280"/>
        <end position="315"/>
    </location>
</feature>
<protein>
    <recommendedName>
        <fullName evidence="11">FAS1 domain-containing protein</fullName>
    </recommendedName>
</protein>
<feature type="domain" description="FAS1" evidence="11">
    <location>
        <begin position="129"/>
        <end position="268"/>
    </location>
</feature>
<keyword evidence="13" id="KW-1185">Reference proteome</keyword>
<keyword evidence="6" id="KW-0654">Proteoglycan</keyword>
<organism evidence="12 13">
    <name type="scientific">Colocasia esculenta</name>
    <name type="common">Wild taro</name>
    <name type="synonym">Arum esculentum</name>
    <dbReference type="NCBI Taxonomy" id="4460"/>
    <lineage>
        <taxon>Eukaryota</taxon>
        <taxon>Viridiplantae</taxon>
        <taxon>Streptophyta</taxon>
        <taxon>Embryophyta</taxon>
        <taxon>Tracheophyta</taxon>
        <taxon>Spermatophyta</taxon>
        <taxon>Magnoliopsida</taxon>
        <taxon>Liliopsida</taxon>
        <taxon>Araceae</taxon>
        <taxon>Aroideae</taxon>
        <taxon>Colocasieae</taxon>
        <taxon>Colocasia</taxon>
    </lineage>
</organism>
<feature type="compositionally biased region" description="Basic and acidic residues" evidence="10">
    <location>
        <begin position="1"/>
        <end position="14"/>
    </location>
</feature>
<keyword evidence="7" id="KW-0472">Membrane</keyword>
<accession>A0A843W2Y7</accession>
<evidence type="ECO:0000256" key="8">
    <source>
        <dbReference type="ARBA" id="ARBA00023180"/>
    </source>
</evidence>
<dbReference type="PANTHER" id="PTHR32077">
    <property type="entry name" value="FASCICLIN-LIKE ARABINOGALACTAN PROTEIN"/>
    <property type="match status" value="1"/>
</dbReference>
<evidence type="ECO:0000259" key="11">
    <source>
        <dbReference type="PROSITE" id="PS50213"/>
    </source>
</evidence>
<dbReference type="FunFam" id="2.30.180.10:FF:000006">
    <property type="entry name" value="Fasciclin-like arabinogalactan protein 11"/>
    <property type="match status" value="1"/>
</dbReference>
<dbReference type="PROSITE" id="PS50213">
    <property type="entry name" value="FAS1"/>
    <property type="match status" value="1"/>
</dbReference>
<keyword evidence="5" id="KW-0732">Signal</keyword>
<dbReference type="InterPro" id="IPR036378">
    <property type="entry name" value="FAS1_dom_sf"/>
</dbReference>
<evidence type="ECO:0000256" key="2">
    <source>
        <dbReference type="ARBA" id="ARBA00007843"/>
    </source>
</evidence>
<keyword evidence="4" id="KW-0449">Lipoprotein</keyword>
<evidence type="ECO:0000256" key="9">
    <source>
        <dbReference type="ARBA" id="ARBA00024686"/>
    </source>
</evidence>
<dbReference type="InterPro" id="IPR045003">
    <property type="entry name" value="FLA_A"/>
</dbReference>
<dbReference type="EMBL" id="NMUH01003065">
    <property type="protein sequence ID" value="MQM03599.1"/>
    <property type="molecule type" value="Genomic_DNA"/>
</dbReference>
<dbReference type="Proteomes" id="UP000652761">
    <property type="component" value="Unassembled WGS sequence"/>
</dbReference>
<keyword evidence="4" id="KW-0336">GPI-anchor</keyword>
<dbReference type="GO" id="GO:0005886">
    <property type="term" value="C:plasma membrane"/>
    <property type="evidence" value="ECO:0007669"/>
    <property type="project" value="UniProtKB-SubCell"/>
</dbReference>
<name>A0A843W2Y7_COLES</name>
<dbReference type="InterPro" id="IPR000782">
    <property type="entry name" value="FAS1_domain"/>
</dbReference>
<proteinExistence type="inferred from homology"/>
<dbReference type="SUPFAM" id="SSF82153">
    <property type="entry name" value="FAS1 domain"/>
    <property type="match status" value="1"/>
</dbReference>
<dbReference type="AlphaFoldDB" id="A0A843W2Y7"/>
<evidence type="ECO:0000256" key="10">
    <source>
        <dbReference type="SAM" id="MobiDB-lite"/>
    </source>
</evidence>
<dbReference type="OrthoDB" id="286301at2759"/>
<evidence type="ECO:0000256" key="1">
    <source>
        <dbReference type="ARBA" id="ARBA00004609"/>
    </source>
</evidence>
<gene>
    <name evidence="12" type="ORF">Taro_036379</name>
</gene>
<evidence type="ECO:0000313" key="12">
    <source>
        <dbReference type="EMBL" id="MQM03599.1"/>
    </source>
</evidence>
<evidence type="ECO:0000256" key="4">
    <source>
        <dbReference type="ARBA" id="ARBA00022622"/>
    </source>
</evidence>
<feature type="region of interest" description="Disordered" evidence="10">
    <location>
        <begin position="1"/>
        <end position="47"/>
    </location>
</feature>
<feature type="compositionally biased region" description="Low complexity" evidence="10">
    <location>
        <begin position="31"/>
        <end position="47"/>
    </location>
</feature>
<evidence type="ECO:0000256" key="3">
    <source>
        <dbReference type="ARBA" id="ARBA00022475"/>
    </source>
</evidence>
<dbReference type="GO" id="GO:0098552">
    <property type="term" value="C:side of membrane"/>
    <property type="evidence" value="ECO:0007669"/>
    <property type="project" value="UniProtKB-KW"/>
</dbReference>
<dbReference type="Gene3D" id="2.30.180.10">
    <property type="entry name" value="FAS1 domain"/>
    <property type="match status" value="1"/>
</dbReference>
<comment type="function">
    <text evidence="9">May be a cell surface adhesion protein.</text>
</comment>
<comment type="caution">
    <text evidence="12">The sequence shown here is derived from an EMBL/GenBank/DDBJ whole genome shotgun (WGS) entry which is preliminary data.</text>
</comment>
<evidence type="ECO:0000313" key="13">
    <source>
        <dbReference type="Proteomes" id="UP000652761"/>
    </source>
</evidence>
<comment type="similarity">
    <text evidence="2">Belongs to the fasciclin-like AGP family.</text>
</comment>
<reference evidence="12" key="1">
    <citation type="submission" date="2017-07" db="EMBL/GenBank/DDBJ databases">
        <title>Taro Niue Genome Assembly and Annotation.</title>
        <authorList>
            <person name="Atibalentja N."/>
            <person name="Keating K."/>
            <person name="Fields C.J."/>
        </authorList>
    </citation>
    <scope>NUCLEOTIDE SEQUENCE</scope>
    <source>
        <strain evidence="12">Niue_2</strain>
        <tissue evidence="12">Leaf</tissue>
    </source>
</reference>
<keyword evidence="8" id="KW-0325">Glycoprotein</keyword>
<keyword evidence="3" id="KW-1003">Cell membrane</keyword>
<sequence>MHRTPERAFDDDHSGPNTGDKGPVASQDVGSLPPSYHSSPSSASSLLTCSHRTPRHINPHLLPLSYPSRSVVLIFTTSQALSSQLQPAAMASSFPPSLLLVLLALAGPFFLPHADAAAGGGAPAASPQPSDLIGILVKGGQFSALIRLLNETQVGTQIKNQLNDSYGGLTIFAPTDNAFNNLKTGALNDLSTQNQVSLVLFHVLPRYYSFDMFQTVSNPVRTQASDDTLNITSTTNQANVSTGVDETRINTALYETFPLAVYPVDSVLLPYSLFGAKPPASAPSTAPAKSPKAPSTPAAGPGTAAATTSSPSAASHEGRRAGWGLIMVGVAGLVSLGLLW</sequence>
<evidence type="ECO:0000256" key="5">
    <source>
        <dbReference type="ARBA" id="ARBA00022729"/>
    </source>
</evidence>
<dbReference type="Pfam" id="PF02469">
    <property type="entry name" value="Fasciclin"/>
    <property type="match status" value="1"/>
</dbReference>
<evidence type="ECO:0000256" key="6">
    <source>
        <dbReference type="ARBA" id="ARBA00022974"/>
    </source>
</evidence>
<dbReference type="PANTHER" id="PTHR32077:SF54">
    <property type="entry name" value="FASCICLIN-LIKE ARABINOGALACTAN PROTEIN 13-RELATED"/>
    <property type="match status" value="1"/>
</dbReference>